<keyword evidence="1 2" id="KW-0732">Signal</keyword>
<proteinExistence type="predicted"/>
<dbReference type="InterPro" id="IPR031305">
    <property type="entry name" value="Casein_CS"/>
</dbReference>
<name>W4PDG2_9BACE</name>
<accession>W4PDG2</accession>
<feature type="chain" id="PRO_5004847519" description="TonB-dependent receptor" evidence="2">
    <location>
        <begin position="21"/>
        <end position="51"/>
    </location>
</feature>
<sequence>MRKKHLFILICLLANALAMAKAGNRIITGIVVSGEDNELLSERLCTSAPMI</sequence>
<evidence type="ECO:0000256" key="2">
    <source>
        <dbReference type="SAM" id="SignalP"/>
    </source>
</evidence>
<evidence type="ECO:0000313" key="4">
    <source>
        <dbReference type="Proteomes" id="UP000018842"/>
    </source>
</evidence>
<evidence type="ECO:0000313" key="3">
    <source>
        <dbReference type="EMBL" id="GAE17831.1"/>
    </source>
</evidence>
<reference evidence="4" key="1">
    <citation type="journal article" date="2014" name="Genome">
        <title>Draft Genome Sequences of Three Strains of Bacteroides pyogenes Isolated from a Cat and Swine.</title>
        <authorList>
            <person name="Sakamoto M."/>
            <person name="Oshima K."/>
            <person name="Suda W."/>
            <person name="Kitamura K."/>
            <person name="Iida T."/>
            <person name="Hattori M."/>
            <person name="Ohkuma M."/>
        </authorList>
    </citation>
    <scope>NUCLEOTIDE SEQUENCE [LARGE SCALE GENOMIC DNA]</scope>
    <source>
        <strain evidence="4">JCM 6294</strain>
    </source>
</reference>
<gene>
    <name evidence="3" type="ORF">JCM6294_632</name>
</gene>
<feature type="signal peptide" evidence="2">
    <location>
        <begin position="1"/>
        <end position="20"/>
    </location>
</feature>
<dbReference type="AlphaFoldDB" id="W4PDG2"/>
<dbReference type="EMBL" id="BAIR01000003">
    <property type="protein sequence ID" value="GAE17831.1"/>
    <property type="molecule type" value="Genomic_DNA"/>
</dbReference>
<protein>
    <recommendedName>
        <fullName evidence="5">TonB-dependent receptor</fullName>
    </recommendedName>
</protein>
<organism evidence="3 4">
    <name type="scientific">Bacteroides pyogenes DSM 20611 = JCM 6294</name>
    <dbReference type="NCBI Taxonomy" id="1121100"/>
    <lineage>
        <taxon>Bacteria</taxon>
        <taxon>Pseudomonadati</taxon>
        <taxon>Bacteroidota</taxon>
        <taxon>Bacteroidia</taxon>
        <taxon>Bacteroidales</taxon>
        <taxon>Bacteroidaceae</taxon>
        <taxon>Bacteroides</taxon>
    </lineage>
</organism>
<dbReference type="Proteomes" id="UP000018842">
    <property type="component" value="Unassembled WGS sequence"/>
</dbReference>
<comment type="caution">
    <text evidence="3">The sequence shown here is derived from an EMBL/GenBank/DDBJ whole genome shotgun (WGS) entry which is preliminary data.</text>
</comment>
<evidence type="ECO:0000256" key="1">
    <source>
        <dbReference type="ARBA" id="ARBA00022729"/>
    </source>
</evidence>
<evidence type="ECO:0008006" key="5">
    <source>
        <dbReference type="Google" id="ProtNLM"/>
    </source>
</evidence>
<dbReference type="PROSITE" id="PS00306">
    <property type="entry name" value="CASEIN_ALPHA_BETA"/>
    <property type="match status" value="1"/>
</dbReference>
<dbReference type="eggNOG" id="COG1629">
    <property type="taxonomic scope" value="Bacteria"/>
</dbReference>